<dbReference type="EMBL" id="LQXD01000121">
    <property type="protein sequence ID" value="OIJ13745.1"/>
    <property type="molecule type" value="Genomic_DNA"/>
</dbReference>
<dbReference type="PANTHER" id="PTHR46825">
    <property type="entry name" value="D-ALANYL-D-ALANINE-CARBOXYPEPTIDASE/ENDOPEPTIDASE AMPH"/>
    <property type="match status" value="1"/>
</dbReference>
<dbReference type="InterPro" id="IPR050491">
    <property type="entry name" value="AmpC-like"/>
</dbReference>
<dbReference type="EMBL" id="LQXD01000123">
    <property type="protein sequence ID" value="OIJ13483.1"/>
    <property type="molecule type" value="Genomic_DNA"/>
</dbReference>
<organism evidence="3">
    <name type="scientific">Anaerobacillus isosaccharinicus</name>
    <dbReference type="NCBI Taxonomy" id="1532552"/>
    <lineage>
        <taxon>Bacteria</taxon>
        <taxon>Bacillati</taxon>
        <taxon>Bacillota</taxon>
        <taxon>Bacilli</taxon>
        <taxon>Bacillales</taxon>
        <taxon>Bacillaceae</taxon>
        <taxon>Anaerobacillus</taxon>
    </lineage>
</organism>
<accession>A0A1S2LQS6</accession>
<evidence type="ECO:0000259" key="1">
    <source>
        <dbReference type="Pfam" id="PF00144"/>
    </source>
</evidence>
<dbReference type="Pfam" id="PF00144">
    <property type="entry name" value="Beta-lactamase"/>
    <property type="match status" value="1"/>
</dbReference>
<gene>
    <name evidence="3" type="ORF">AWH56_13210</name>
    <name evidence="2" type="ORF">AWH56_13610</name>
</gene>
<sequence length="452" mass="51237">MLLYTNLGVTYLSKLNWLKFEDYIVEKMKQHHIPGCAVAVYSNGEVIYKNGFGYRDMITKRPVTPETIFGVASITKSFTALAVMRLEEAGFLSVEDAVTKHLPEFNLIGVDDMSQIKIYHLLTHTVGLAPMFRREELKKLKHHVAYLSEKEYERLGDPGEYFSYCNDTFLLLGAIIEKYTGKLYRRYVTESILNPLKMYRSTLSIDELGKYENVSVPYDYNKKTGQLEEKPWPKLGNYEIGGGIRSTVLDLLDYGQVFINGGKKLVSEETVKRMWQNPIKIINNTYYGYALQVTPNYANSTLVEHGGGQPGVSSHFGFVPEQKLIVSVLCNVSNVPADEIWLATVNTALALPIDKQRSIEPSFEISAERLTKFLGTYDSSEGGKATIFLENGKPMLEVNEETYSLRASNDHTLVIEMNERPITFYVDGDDQAWAILLGFRMLTRKKSWVPGT</sequence>
<dbReference type="PANTHER" id="PTHR46825:SF9">
    <property type="entry name" value="BETA-LACTAMASE-RELATED DOMAIN-CONTAINING PROTEIN"/>
    <property type="match status" value="1"/>
</dbReference>
<dbReference type="AlphaFoldDB" id="A0A1S2LQS6"/>
<evidence type="ECO:0000313" key="2">
    <source>
        <dbReference type="EMBL" id="OIJ13483.1"/>
    </source>
</evidence>
<dbReference type="SUPFAM" id="SSF56601">
    <property type="entry name" value="beta-lactamase/transpeptidase-like"/>
    <property type="match status" value="1"/>
</dbReference>
<keyword evidence="3" id="KW-0378">Hydrolase</keyword>
<protein>
    <submittedName>
        <fullName evidence="3">Serine hydrolase</fullName>
    </submittedName>
</protein>
<comment type="caution">
    <text evidence="3">The sequence shown here is derived from an EMBL/GenBank/DDBJ whole genome shotgun (WGS) entry which is preliminary data.</text>
</comment>
<dbReference type="OrthoDB" id="9803467at2"/>
<dbReference type="InterPro" id="IPR012338">
    <property type="entry name" value="Beta-lactam/transpept-like"/>
</dbReference>
<proteinExistence type="predicted"/>
<evidence type="ECO:0000313" key="3">
    <source>
        <dbReference type="EMBL" id="OIJ13745.1"/>
    </source>
</evidence>
<feature type="domain" description="Beta-lactamase-related" evidence="1">
    <location>
        <begin position="20"/>
        <end position="335"/>
    </location>
</feature>
<name>A0A1S2LQS6_9BACI</name>
<dbReference type="InterPro" id="IPR001466">
    <property type="entry name" value="Beta-lactam-related"/>
</dbReference>
<dbReference type="GO" id="GO:0016787">
    <property type="term" value="F:hydrolase activity"/>
    <property type="evidence" value="ECO:0007669"/>
    <property type="project" value="UniProtKB-KW"/>
</dbReference>
<dbReference type="Gene3D" id="3.40.710.10">
    <property type="entry name" value="DD-peptidase/beta-lactamase superfamily"/>
    <property type="match status" value="1"/>
</dbReference>
<dbReference type="KEGG" id="aia:AWH56_022925"/>
<reference evidence="3" key="1">
    <citation type="submission" date="2016-10" db="EMBL/GenBank/DDBJ databases">
        <title>Draft genome sequences of four alkaliphilic bacteria belonging to the Anaerobacillus genus.</title>
        <authorList>
            <person name="Bassil N.M."/>
            <person name="Lloyd J.R."/>
        </authorList>
    </citation>
    <scope>NUCLEOTIDE SEQUENCE [LARGE SCALE GENOMIC DNA]</scope>
    <source>
        <strain evidence="3">NB2006</strain>
    </source>
</reference>